<feature type="domain" description="NAD(P)-binding" evidence="1">
    <location>
        <begin position="11"/>
        <end position="310"/>
    </location>
</feature>
<dbReference type="InterPro" id="IPR016040">
    <property type="entry name" value="NAD(P)-bd_dom"/>
</dbReference>
<dbReference type="Pfam" id="PF16363">
    <property type="entry name" value="GDP_Man_Dehyd"/>
    <property type="match status" value="1"/>
</dbReference>
<evidence type="ECO:0000313" key="3">
    <source>
        <dbReference type="Proteomes" id="UP000176253"/>
    </source>
</evidence>
<dbReference type="InterPro" id="IPR036291">
    <property type="entry name" value="NAD(P)-bd_dom_sf"/>
</dbReference>
<gene>
    <name evidence="2" type="ORF">A3D78_00200</name>
</gene>
<dbReference type="PANTHER" id="PTHR43000">
    <property type="entry name" value="DTDP-D-GLUCOSE 4,6-DEHYDRATASE-RELATED"/>
    <property type="match status" value="1"/>
</dbReference>
<dbReference type="Proteomes" id="UP000176253">
    <property type="component" value="Unassembled WGS sequence"/>
</dbReference>
<evidence type="ECO:0000313" key="2">
    <source>
        <dbReference type="EMBL" id="OGG16598.1"/>
    </source>
</evidence>
<evidence type="ECO:0000259" key="1">
    <source>
        <dbReference type="Pfam" id="PF16363"/>
    </source>
</evidence>
<accession>A0A1F5ZVT4</accession>
<comment type="caution">
    <text evidence="2">The sequence shown here is derived from an EMBL/GenBank/DDBJ whole genome shotgun (WGS) entry which is preliminary data.</text>
</comment>
<reference evidence="2 3" key="1">
    <citation type="journal article" date="2016" name="Nat. Commun.">
        <title>Thousands of microbial genomes shed light on interconnected biogeochemical processes in an aquifer system.</title>
        <authorList>
            <person name="Anantharaman K."/>
            <person name="Brown C.T."/>
            <person name="Hug L.A."/>
            <person name="Sharon I."/>
            <person name="Castelle C.J."/>
            <person name="Probst A.J."/>
            <person name="Thomas B.C."/>
            <person name="Singh A."/>
            <person name="Wilkins M.J."/>
            <person name="Karaoz U."/>
            <person name="Brodie E.L."/>
            <person name="Williams K.H."/>
            <person name="Hubbard S.S."/>
            <person name="Banfield J.F."/>
        </authorList>
    </citation>
    <scope>NUCLEOTIDE SEQUENCE [LARGE SCALE GENOMIC DNA]</scope>
</reference>
<dbReference type="AlphaFoldDB" id="A0A1F5ZVT4"/>
<name>A0A1F5ZVT4_9BACT</name>
<dbReference type="STRING" id="1798383.A3D78_00200"/>
<proteinExistence type="predicted"/>
<dbReference type="Gene3D" id="3.40.50.720">
    <property type="entry name" value="NAD(P)-binding Rossmann-like Domain"/>
    <property type="match status" value="1"/>
</dbReference>
<protein>
    <recommendedName>
        <fullName evidence="1">NAD(P)-binding domain-containing protein</fullName>
    </recommendedName>
</protein>
<dbReference type="SUPFAM" id="SSF51735">
    <property type="entry name" value="NAD(P)-binding Rossmann-fold domains"/>
    <property type="match status" value="1"/>
</dbReference>
<organism evidence="2 3">
    <name type="scientific">Candidatus Gottesmanbacteria bacterium RIFCSPHIGHO2_02_FULL_39_14</name>
    <dbReference type="NCBI Taxonomy" id="1798383"/>
    <lineage>
        <taxon>Bacteria</taxon>
        <taxon>Candidatus Gottesmaniibacteriota</taxon>
    </lineage>
</organism>
<sequence>MAVNFNDSNILVTGGTGFVGSHLIEALLKEKANVITTYQRITSSSYFSSKKLNEKSIMVQADVGNFEKVFDIITKFRIDYIFHLAAQPLVEVAYYNPRQTLFTNIVGTINVLESARLYSHVKGIIVASSDKAYGKLSKKKIVESDPLLGDHPYEVSKSATHLISNSYYKTYNLPCVVTRFGNIYGEGDLNYSRIIPGLMKAVVKNDTFVIRSDGNFTRDYLYVTDVVNGYISLAANIEKVKGEVFNFGSDEILSVLRVTELVGKILSKNIKYKIIDVTHNEIPYQSLSYSKIKKVLDWTPKHSLTSKIKDIYQWYKKIL</sequence>
<dbReference type="EMBL" id="MFJM01000056">
    <property type="protein sequence ID" value="OGG16598.1"/>
    <property type="molecule type" value="Genomic_DNA"/>
</dbReference>